<dbReference type="GO" id="GO:0016747">
    <property type="term" value="F:acyltransferase activity, transferring groups other than amino-acyl groups"/>
    <property type="evidence" value="ECO:0007669"/>
    <property type="project" value="InterPro"/>
</dbReference>
<dbReference type="Pfam" id="PF00583">
    <property type="entry name" value="Acetyltransf_1"/>
    <property type="match status" value="1"/>
</dbReference>
<dbReference type="PROSITE" id="PS51186">
    <property type="entry name" value="GNAT"/>
    <property type="match status" value="1"/>
</dbReference>
<feature type="domain" description="N-acetyltransferase" evidence="1">
    <location>
        <begin position="12"/>
        <end position="171"/>
    </location>
</feature>
<evidence type="ECO:0000313" key="3">
    <source>
        <dbReference type="Proteomes" id="UP000294743"/>
    </source>
</evidence>
<evidence type="ECO:0000313" key="2">
    <source>
        <dbReference type="EMBL" id="TDW13206.1"/>
    </source>
</evidence>
<dbReference type="SUPFAM" id="SSF55729">
    <property type="entry name" value="Acyl-CoA N-acyltransferases (Nat)"/>
    <property type="match status" value="1"/>
</dbReference>
<comment type="caution">
    <text evidence="2">The sequence shown here is derived from an EMBL/GenBank/DDBJ whole genome shotgun (WGS) entry which is preliminary data.</text>
</comment>
<accession>A0A4R7Z8Z8</accession>
<evidence type="ECO:0000259" key="1">
    <source>
        <dbReference type="PROSITE" id="PS51186"/>
    </source>
</evidence>
<dbReference type="InterPro" id="IPR000182">
    <property type="entry name" value="GNAT_dom"/>
</dbReference>
<gene>
    <name evidence="2" type="ORF">EDD63_14420</name>
</gene>
<keyword evidence="3" id="KW-1185">Reference proteome</keyword>
<dbReference type="Gene3D" id="3.40.630.30">
    <property type="match status" value="1"/>
</dbReference>
<name>A0A4R7Z8Z8_9FIRM</name>
<proteinExistence type="predicted"/>
<reference evidence="2 3" key="1">
    <citation type="submission" date="2019-03" db="EMBL/GenBank/DDBJ databases">
        <title>Genomic Encyclopedia of Type Strains, Phase IV (KMG-IV): sequencing the most valuable type-strain genomes for metagenomic binning, comparative biology and taxonomic classification.</title>
        <authorList>
            <person name="Goeker M."/>
        </authorList>
    </citation>
    <scope>NUCLEOTIDE SEQUENCE [LARGE SCALE GENOMIC DNA]</scope>
    <source>
        <strain evidence="2 3">DSM 28867</strain>
    </source>
</reference>
<dbReference type="CDD" id="cd04301">
    <property type="entry name" value="NAT_SF"/>
    <property type="match status" value="1"/>
</dbReference>
<keyword evidence="2" id="KW-0808">Transferase</keyword>
<dbReference type="InterPro" id="IPR016181">
    <property type="entry name" value="Acyl_CoA_acyltransferase"/>
</dbReference>
<organism evidence="2 3">
    <name type="scientific">Breznakia blatticola</name>
    <dbReference type="NCBI Taxonomy" id="1754012"/>
    <lineage>
        <taxon>Bacteria</taxon>
        <taxon>Bacillati</taxon>
        <taxon>Bacillota</taxon>
        <taxon>Erysipelotrichia</taxon>
        <taxon>Erysipelotrichales</taxon>
        <taxon>Erysipelotrichaceae</taxon>
        <taxon>Breznakia</taxon>
    </lineage>
</organism>
<dbReference type="Proteomes" id="UP000294743">
    <property type="component" value="Unassembled WGS sequence"/>
</dbReference>
<protein>
    <submittedName>
        <fullName evidence="2">Acetyltransferase (GNAT) family protein</fullName>
    </submittedName>
</protein>
<dbReference type="OrthoDB" id="9782266at2"/>
<dbReference type="RefSeq" id="WP_134170931.1">
    <property type="nucleotide sequence ID" value="NZ_SODD01000044.1"/>
</dbReference>
<dbReference type="AlphaFoldDB" id="A0A4R7Z8Z8"/>
<sequence length="171" mass="20141">MHQSQPNVCIYPAISNHKEKLQDICNSWTNKIEVEGSNFDETYIADSLEHKYLPPIEDASKEHHYFMVIEIDKQIVGFFDMYLGYPSHNVAWIGMFLIDQAYQKKSYGTLAMQYIERFVKEKGYCTMQLGVYHTNVKGLSFWIHTGFNHIQKFVHDKETQRNILVLEKQIL</sequence>
<dbReference type="EMBL" id="SODD01000044">
    <property type="protein sequence ID" value="TDW13206.1"/>
    <property type="molecule type" value="Genomic_DNA"/>
</dbReference>